<organism evidence="8 9">
    <name type="scientific">Oscillatoria acuminata PCC 6304</name>
    <dbReference type="NCBI Taxonomy" id="56110"/>
    <lineage>
        <taxon>Bacteria</taxon>
        <taxon>Bacillati</taxon>
        <taxon>Cyanobacteriota</taxon>
        <taxon>Cyanophyceae</taxon>
        <taxon>Oscillatoriophycideae</taxon>
        <taxon>Oscillatoriales</taxon>
        <taxon>Oscillatoriaceae</taxon>
        <taxon>Oscillatoria</taxon>
    </lineage>
</organism>
<dbReference type="GO" id="GO:0010043">
    <property type="term" value="P:response to zinc ion"/>
    <property type="evidence" value="ECO:0007669"/>
    <property type="project" value="TreeGrafter"/>
</dbReference>
<evidence type="ECO:0000313" key="8">
    <source>
        <dbReference type="EMBL" id="AFY82936.1"/>
    </source>
</evidence>
<dbReference type="Pfam" id="PF00950">
    <property type="entry name" value="ABC-3"/>
    <property type="match status" value="1"/>
</dbReference>
<dbReference type="Gene3D" id="1.10.3470.10">
    <property type="entry name" value="ABC transporter involved in vitamin B12 uptake, BtuC"/>
    <property type="match status" value="1"/>
</dbReference>
<dbReference type="CDD" id="cd06550">
    <property type="entry name" value="TM_ABC_iron-siderophores_like"/>
    <property type="match status" value="1"/>
</dbReference>
<keyword evidence="5 7" id="KW-0472">Membrane</keyword>
<dbReference type="PANTHER" id="PTHR30477">
    <property type="entry name" value="ABC-TRANSPORTER METAL-BINDING PROTEIN"/>
    <property type="match status" value="1"/>
</dbReference>
<feature type="transmembrane region" description="Helical" evidence="7">
    <location>
        <begin position="17"/>
        <end position="37"/>
    </location>
</feature>
<feature type="transmembrane region" description="Helical" evidence="7">
    <location>
        <begin position="91"/>
        <end position="110"/>
    </location>
</feature>
<evidence type="ECO:0000256" key="5">
    <source>
        <dbReference type="ARBA" id="ARBA00023136"/>
    </source>
</evidence>
<dbReference type="InterPro" id="IPR037294">
    <property type="entry name" value="ABC_BtuC-like"/>
</dbReference>
<dbReference type="GO" id="GO:0071281">
    <property type="term" value="P:cellular response to iron ion"/>
    <property type="evidence" value="ECO:0007669"/>
    <property type="project" value="UniProtKB-ARBA"/>
</dbReference>
<evidence type="ECO:0000256" key="4">
    <source>
        <dbReference type="ARBA" id="ARBA00022989"/>
    </source>
</evidence>
<evidence type="ECO:0000313" key="9">
    <source>
        <dbReference type="Proteomes" id="UP000010367"/>
    </source>
</evidence>
<accession>K9TLB1</accession>
<feature type="transmembrane region" description="Helical" evidence="7">
    <location>
        <begin position="175"/>
        <end position="192"/>
    </location>
</feature>
<proteinExistence type="inferred from homology"/>
<feature type="transmembrane region" description="Helical" evidence="7">
    <location>
        <begin position="223"/>
        <end position="244"/>
    </location>
</feature>
<protein>
    <submittedName>
        <fullName evidence="8">ABC-type Mn2+/Zn2+ transport system, permease component</fullName>
    </submittedName>
</protein>
<sequence length="300" mass="32028">MIHWLIEPLSFEFMRNALMIGILLGILSAVVGSFLIVQQMGMMGDVIAHSVVPGLSIAFFLGLDLSIGAFIAGTLSALGVGWICSQSRVNADAAMALVMSGFLALGVSLIEGLGTKTLDLHHILFGNILGVAPGDLWHTLAITLTILVFTKLFYKELLFYTFDPWGAKASGLPVNWIYFGLIAAIALTAIATMQAVGVLLVMALSIGPSLTVYLFGKELHEMMIGGAVIGALSCVLGMYASYYWNVPSGPAIALVVVLLFLLAFLFSPKSGILTQPHFAASVSNLKQKLRRSHPSSRSKL</sequence>
<feature type="transmembrane region" description="Helical" evidence="7">
    <location>
        <begin position="250"/>
        <end position="267"/>
    </location>
</feature>
<dbReference type="EMBL" id="CP003607">
    <property type="protein sequence ID" value="AFY82936.1"/>
    <property type="molecule type" value="Genomic_DNA"/>
</dbReference>
<keyword evidence="4 7" id="KW-1133">Transmembrane helix</keyword>
<evidence type="ECO:0000256" key="7">
    <source>
        <dbReference type="SAM" id="Phobius"/>
    </source>
</evidence>
<dbReference type="AlphaFoldDB" id="K9TLB1"/>
<evidence type="ECO:0000256" key="1">
    <source>
        <dbReference type="ARBA" id="ARBA00004141"/>
    </source>
</evidence>
<feature type="transmembrane region" description="Helical" evidence="7">
    <location>
        <begin position="198"/>
        <end position="216"/>
    </location>
</feature>
<dbReference type="OrthoDB" id="9788905at2"/>
<dbReference type="InterPro" id="IPR001626">
    <property type="entry name" value="ABC_TroCD"/>
</dbReference>
<dbReference type="RefSeq" id="WP_015149566.1">
    <property type="nucleotide sequence ID" value="NC_019693.1"/>
</dbReference>
<comment type="subcellular location">
    <subcellularLocation>
        <location evidence="6">Cell membrane</location>
        <topology evidence="6">Multi-pass membrane protein</topology>
    </subcellularLocation>
    <subcellularLocation>
        <location evidence="1">Membrane</location>
        <topology evidence="1">Multi-pass membrane protein</topology>
    </subcellularLocation>
</comment>
<reference evidence="8 9" key="1">
    <citation type="submission" date="2012-06" db="EMBL/GenBank/DDBJ databases">
        <title>Finished chromosome of genome of Oscillatoria acuminata PCC 6304.</title>
        <authorList>
            <consortium name="US DOE Joint Genome Institute"/>
            <person name="Gugger M."/>
            <person name="Coursin T."/>
            <person name="Rippka R."/>
            <person name="Tandeau De Marsac N."/>
            <person name="Huntemann M."/>
            <person name="Wei C.-L."/>
            <person name="Han J."/>
            <person name="Detter J.C."/>
            <person name="Han C."/>
            <person name="Tapia R."/>
            <person name="Davenport K."/>
            <person name="Daligault H."/>
            <person name="Erkkila T."/>
            <person name="Gu W."/>
            <person name="Munk A.C.C."/>
            <person name="Teshima H."/>
            <person name="Xu Y."/>
            <person name="Chain P."/>
            <person name="Chen A."/>
            <person name="Krypides N."/>
            <person name="Mavromatis K."/>
            <person name="Markowitz V."/>
            <person name="Szeto E."/>
            <person name="Ivanova N."/>
            <person name="Mikhailova N."/>
            <person name="Ovchinnikova G."/>
            <person name="Pagani I."/>
            <person name="Pati A."/>
            <person name="Goodwin L."/>
            <person name="Peters L."/>
            <person name="Pitluck S."/>
            <person name="Woyke T."/>
            <person name="Kerfeld C."/>
        </authorList>
    </citation>
    <scope>NUCLEOTIDE SEQUENCE [LARGE SCALE GENOMIC DNA]</scope>
    <source>
        <strain evidence="8 9">PCC 6304</strain>
    </source>
</reference>
<keyword evidence="6" id="KW-0813">Transport</keyword>
<evidence type="ECO:0000256" key="6">
    <source>
        <dbReference type="RuleBase" id="RU003943"/>
    </source>
</evidence>
<keyword evidence="3 6" id="KW-0812">Transmembrane</keyword>
<dbReference type="PANTHER" id="PTHR30477:SF13">
    <property type="entry name" value="IRON TRANSPORT SYSTEM MEMBRANE PROTEIN HI_0360-RELATED"/>
    <property type="match status" value="1"/>
</dbReference>
<dbReference type="STRING" id="56110.Oscil6304_3366"/>
<dbReference type="Proteomes" id="UP000010367">
    <property type="component" value="Chromosome"/>
</dbReference>
<dbReference type="PATRIC" id="fig|56110.3.peg.4032"/>
<dbReference type="FunCoup" id="K9TLB1">
    <property type="interactions" value="59"/>
</dbReference>
<dbReference type="SUPFAM" id="SSF81345">
    <property type="entry name" value="ABC transporter involved in vitamin B12 uptake, BtuC"/>
    <property type="match status" value="1"/>
</dbReference>
<name>K9TLB1_9CYAN</name>
<dbReference type="InParanoid" id="K9TLB1"/>
<comment type="similarity">
    <text evidence="2 6">Belongs to the ABC-3 integral membrane protein family.</text>
</comment>
<dbReference type="eggNOG" id="COG1108">
    <property type="taxonomic scope" value="Bacteria"/>
</dbReference>
<dbReference type="KEGG" id="oac:Oscil6304_3366"/>
<evidence type="ECO:0000256" key="2">
    <source>
        <dbReference type="ARBA" id="ARBA00008034"/>
    </source>
</evidence>
<evidence type="ECO:0000256" key="3">
    <source>
        <dbReference type="ARBA" id="ARBA00022692"/>
    </source>
</evidence>
<gene>
    <name evidence="8" type="ORF">Oscil6304_3366</name>
</gene>
<dbReference type="FunFam" id="1.10.3470.10:FF:000003">
    <property type="entry name" value="Iron ABC transporter permease SitD"/>
    <property type="match status" value="1"/>
</dbReference>
<feature type="transmembrane region" description="Helical" evidence="7">
    <location>
        <begin position="57"/>
        <end position="84"/>
    </location>
</feature>
<feature type="transmembrane region" description="Helical" evidence="7">
    <location>
        <begin position="136"/>
        <end position="154"/>
    </location>
</feature>
<keyword evidence="9" id="KW-1185">Reference proteome</keyword>
<dbReference type="GO" id="GO:0043190">
    <property type="term" value="C:ATP-binding cassette (ABC) transporter complex"/>
    <property type="evidence" value="ECO:0007669"/>
    <property type="project" value="InterPro"/>
</dbReference>
<dbReference type="HOGENOM" id="CLU_028808_4_0_3"/>
<dbReference type="GO" id="GO:0055085">
    <property type="term" value="P:transmembrane transport"/>
    <property type="evidence" value="ECO:0007669"/>
    <property type="project" value="InterPro"/>
</dbReference>